<gene>
    <name evidence="7" type="primary">mltG</name>
    <name evidence="8" type="ORF">SAMN04488529_103153</name>
</gene>
<keyword evidence="5 7" id="KW-0456">Lyase</keyword>
<keyword evidence="4 7" id="KW-0472">Membrane</keyword>
<feature type="site" description="Important for catalytic activity" evidence="7">
    <location>
        <position position="223"/>
    </location>
</feature>
<protein>
    <recommendedName>
        <fullName evidence="7">Endolytic murein transglycosylase</fullName>
        <ecNumber evidence="7">4.2.2.29</ecNumber>
    </recommendedName>
    <alternativeName>
        <fullName evidence="7">Peptidoglycan lytic transglycosylase</fullName>
    </alternativeName>
    <alternativeName>
        <fullName evidence="7">Peptidoglycan polymerization terminase</fullName>
    </alternativeName>
</protein>
<evidence type="ECO:0000313" key="9">
    <source>
        <dbReference type="Proteomes" id="UP000198597"/>
    </source>
</evidence>
<dbReference type="GO" id="GO:0008932">
    <property type="term" value="F:lytic endotransglycosylase activity"/>
    <property type="evidence" value="ECO:0007669"/>
    <property type="project" value="UniProtKB-UniRule"/>
</dbReference>
<evidence type="ECO:0000256" key="5">
    <source>
        <dbReference type="ARBA" id="ARBA00023239"/>
    </source>
</evidence>
<evidence type="ECO:0000313" key="8">
    <source>
        <dbReference type="EMBL" id="SDP27886.1"/>
    </source>
</evidence>
<dbReference type="InterPro" id="IPR003770">
    <property type="entry name" value="MLTG-like"/>
</dbReference>
<dbReference type="STRING" id="94869.SAMN04488529_103153"/>
<dbReference type="EC" id="4.2.2.29" evidence="7"/>
<dbReference type="GO" id="GO:0071555">
    <property type="term" value="P:cell wall organization"/>
    <property type="evidence" value="ECO:0007669"/>
    <property type="project" value="UniProtKB-KW"/>
</dbReference>
<dbReference type="OrthoDB" id="9814591at2"/>
<organism evidence="8 9">
    <name type="scientific">Clostridium gasigenes</name>
    <dbReference type="NCBI Taxonomy" id="94869"/>
    <lineage>
        <taxon>Bacteria</taxon>
        <taxon>Bacillati</taxon>
        <taxon>Bacillota</taxon>
        <taxon>Clostridia</taxon>
        <taxon>Eubacteriales</taxon>
        <taxon>Clostridiaceae</taxon>
        <taxon>Clostridium</taxon>
    </lineage>
</organism>
<comment type="similarity">
    <text evidence="7">Belongs to the transglycosylase MltG family.</text>
</comment>
<feature type="transmembrane region" description="Helical" evidence="7">
    <location>
        <begin position="9"/>
        <end position="26"/>
    </location>
</feature>
<dbReference type="PANTHER" id="PTHR30518">
    <property type="entry name" value="ENDOLYTIC MUREIN TRANSGLYCOSYLASE"/>
    <property type="match status" value="1"/>
</dbReference>
<dbReference type="GO" id="GO:0009252">
    <property type="term" value="P:peptidoglycan biosynthetic process"/>
    <property type="evidence" value="ECO:0007669"/>
    <property type="project" value="UniProtKB-UniRule"/>
</dbReference>
<dbReference type="Proteomes" id="UP000198597">
    <property type="component" value="Unassembled WGS sequence"/>
</dbReference>
<dbReference type="GO" id="GO:0005886">
    <property type="term" value="C:plasma membrane"/>
    <property type="evidence" value="ECO:0007669"/>
    <property type="project" value="UniProtKB-SubCell"/>
</dbReference>
<dbReference type="AlphaFoldDB" id="A0A1H0RFT5"/>
<keyword evidence="1 7" id="KW-1003">Cell membrane</keyword>
<accession>A0A1H0RFT5</accession>
<dbReference type="RefSeq" id="WP_089968034.1">
    <property type="nucleotide sequence ID" value="NZ_FNJM01000003.1"/>
</dbReference>
<keyword evidence="3 7" id="KW-1133">Transmembrane helix</keyword>
<comment type="function">
    <text evidence="7">Functions as a peptidoglycan terminase that cleaves nascent peptidoglycan strands endolytically to terminate their elongation.</text>
</comment>
<evidence type="ECO:0000256" key="1">
    <source>
        <dbReference type="ARBA" id="ARBA00022475"/>
    </source>
</evidence>
<name>A0A1H0RFT5_9CLOT</name>
<dbReference type="EMBL" id="FNJM01000003">
    <property type="protein sequence ID" value="SDP27886.1"/>
    <property type="molecule type" value="Genomic_DNA"/>
</dbReference>
<comment type="subcellular location">
    <subcellularLocation>
        <location evidence="7">Cell membrane</location>
        <topology evidence="7">Single-pass membrane protein</topology>
    </subcellularLocation>
</comment>
<evidence type="ECO:0000256" key="7">
    <source>
        <dbReference type="HAMAP-Rule" id="MF_02065"/>
    </source>
</evidence>
<dbReference type="Pfam" id="PF02618">
    <property type="entry name" value="YceG"/>
    <property type="match status" value="1"/>
</dbReference>
<sequence length="340" mass="38600">MNILKNKKIVIIMFIVILITVSFIFFNKSLKHPLKSDKDIIINVKTGDSFYSLLNKLQENNQINGLGIIKTYIKVTNTVVDVKPGEYNLHNDMSVKDIINTLNNGLAIDVIDITIQEGSTIDEIANKLEINGMCAKDEFIKAVVAYPLPSYIKQSKIKRYDLEGFLFPDTYKFSKQSSPEEIISKMLERFEDVWQSTLKEANIKVANEDVEKVITIASMIEKEAIVNEERAVIASVIYNRLNIDMKLKIDATVIYAMGYHVKGLSYENLEIESPYNTYIIDGLPVGPISNPGIPSILGALKPEKTDYLFYVLPKDGGNRHYFTNNDVDFMNKLEEFGYEP</sequence>
<evidence type="ECO:0000256" key="3">
    <source>
        <dbReference type="ARBA" id="ARBA00022989"/>
    </source>
</evidence>
<comment type="catalytic activity">
    <reaction evidence="7">
        <text>a peptidoglycan chain = a peptidoglycan chain with N-acetyl-1,6-anhydromuramyl-[peptide] at the reducing end + a peptidoglycan chain with N-acetylglucosamine at the non-reducing end.</text>
        <dbReference type="EC" id="4.2.2.29"/>
    </reaction>
</comment>
<reference evidence="8 9" key="1">
    <citation type="submission" date="2016-10" db="EMBL/GenBank/DDBJ databases">
        <authorList>
            <person name="de Groot N.N."/>
        </authorList>
    </citation>
    <scope>NUCLEOTIDE SEQUENCE [LARGE SCALE GENOMIC DNA]</scope>
    <source>
        <strain evidence="8 9">DSM 12272</strain>
    </source>
</reference>
<keyword evidence="6 7" id="KW-0961">Cell wall biogenesis/degradation</keyword>
<evidence type="ECO:0000256" key="2">
    <source>
        <dbReference type="ARBA" id="ARBA00022692"/>
    </source>
</evidence>
<keyword evidence="9" id="KW-1185">Reference proteome</keyword>
<dbReference type="NCBIfam" id="TIGR00247">
    <property type="entry name" value="endolytic transglycosylase MltG"/>
    <property type="match status" value="1"/>
</dbReference>
<dbReference type="Gene3D" id="3.30.1490.480">
    <property type="entry name" value="Endolytic murein transglycosylase"/>
    <property type="match status" value="2"/>
</dbReference>
<keyword evidence="2 7" id="KW-0812">Transmembrane</keyword>
<dbReference type="CDD" id="cd08010">
    <property type="entry name" value="MltG_like"/>
    <property type="match status" value="1"/>
</dbReference>
<evidence type="ECO:0000256" key="6">
    <source>
        <dbReference type="ARBA" id="ARBA00023316"/>
    </source>
</evidence>
<dbReference type="PANTHER" id="PTHR30518:SF2">
    <property type="entry name" value="ENDOLYTIC MUREIN TRANSGLYCOSYLASE"/>
    <property type="match status" value="1"/>
</dbReference>
<proteinExistence type="inferred from homology"/>
<evidence type="ECO:0000256" key="4">
    <source>
        <dbReference type="ARBA" id="ARBA00023136"/>
    </source>
</evidence>
<dbReference type="HAMAP" id="MF_02065">
    <property type="entry name" value="MltG"/>
    <property type="match status" value="1"/>
</dbReference>